<dbReference type="Pfam" id="PF03483">
    <property type="entry name" value="B3_4"/>
    <property type="match status" value="1"/>
</dbReference>
<evidence type="ECO:0000256" key="13">
    <source>
        <dbReference type="ARBA" id="ARBA00023146"/>
    </source>
</evidence>
<comment type="similarity">
    <text evidence="2 15">Belongs to the phenylalanyl-tRNA synthetase beta subunit family. Type 1 subfamily.</text>
</comment>
<dbReference type="NCBIfam" id="TIGR00472">
    <property type="entry name" value="pheT_bact"/>
    <property type="match status" value="1"/>
</dbReference>
<dbReference type="InterPro" id="IPR002547">
    <property type="entry name" value="tRNA-bd_dom"/>
</dbReference>
<evidence type="ECO:0000313" key="20">
    <source>
        <dbReference type="EMBL" id="GBR44755.1"/>
    </source>
</evidence>
<evidence type="ECO:0000259" key="19">
    <source>
        <dbReference type="PROSITE" id="PS51483"/>
    </source>
</evidence>
<evidence type="ECO:0000256" key="7">
    <source>
        <dbReference type="ARBA" id="ARBA00022723"/>
    </source>
</evidence>
<keyword evidence="10 15" id="KW-0460">Magnesium</keyword>
<keyword evidence="7 15" id="KW-0479">Metal-binding</keyword>
<dbReference type="HAMAP" id="MF_00283">
    <property type="entry name" value="Phe_tRNA_synth_beta1"/>
    <property type="match status" value="1"/>
</dbReference>
<feature type="binding site" evidence="15">
    <location>
        <position position="509"/>
    </location>
    <ligand>
        <name>Mg(2+)</name>
        <dbReference type="ChEBI" id="CHEBI:18420"/>
        <note>shared with alpha subunit</note>
    </ligand>
</feature>
<dbReference type="InterPro" id="IPR045864">
    <property type="entry name" value="aa-tRNA-synth_II/BPL/LPL"/>
</dbReference>
<feature type="domain" description="TRNA-binding" evidence="17">
    <location>
        <begin position="39"/>
        <end position="150"/>
    </location>
</feature>
<dbReference type="Pfam" id="PF17759">
    <property type="entry name" value="tRNA_synthFbeta"/>
    <property type="match status" value="1"/>
</dbReference>
<comment type="cofactor">
    <cofactor evidence="15">
        <name>Mg(2+)</name>
        <dbReference type="ChEBI" id="CHEBI:18420"/>
    </cofactor>
    <text evidence="15">Binds 2 magnesium ions per tetramer.</text>
</comment>
<dbReference type="CDD" id="cd00769">
    <property type="entry name" value="PheRS_beta_core"/>
    <property type="match status" value="1"/>
</dbReference>
<dbReference type="Gene3D" id="2.40.50.140">
    <property type="entry name" value="Nucleic acid-binding proteins"/>
    <property type="match status" value="1"/>
</dbReference>
<dbReference type="InterPro" id="IPR020825">
    <property type="entry name" value="Phe-tRNA_synthase-like_B3/B4"/>
</dbReference>
<keyword evidence="21" id="KW-1185">Reference proteome</keyword>
<evidence type="ECO:0000256" key="10">
    <source>
        <dbReference type="ARBA" id="ARBA00022842"/>
    </source>
</evidence>
<dbReference type="Pfam" id="PF01588">
    <property type="entry name" value="tRNA_bind"/>
    <property type="match status" value="1"/>
</dbReference>
<dbReference type="SUPFAM" id="SSF46955">
    <property type="entry name" value="Putative DNA-binding domain"/>
    <property type="match status" value="1"/>
</dbReference>
<evidence type="ECO:0000256" key="6">
    <source>
        <dbReference type="ARBA" id="ARBA00022598"/>
    </source>
</evidence>
<evidence type="ECO:0000256" key="14">
    <source>
        <dbReference type="ARBA" id="ARBA00049255"/>
    </source>
</evidence>
<keyword evidence="8 15" id="KW-0547">Nucleotide-binding</keyword>
<dbReference type="InterPro" id="IPR012340">
    <property type="entry name" value="NA-bd_OB-fold"/>
</dbReference>
<comment type="catalytic activity">
    <reaction evidence="14 15">
        <text>tRNA(Phe) + L-phenylalanine + ATP = L-phenylalanyl-tRNA(Phe) + AMP + diphosphate + H(+)</text>
        <dbReference type="Rhea" id="RHEA:19413"/>
        <dbReference type="Rhea" id="RHEA-COMP:9668"/>
        <dbReference type="Rhea" id="RHEA-COMP:9699"/>
        <dbReference type="ChEBI" id="CHEBI:15378"/>
        <dbReference type="ChEBI" id="CHEBI:30616"/>
        <dbReference type="ChEBI" id="CHEBI:33019"/>
        <dbReference type="ChEBI" id="CHEBI:58095"/>
        <dbReference type="ChEBI" id="CHEBI:78442"/>
        <dbReference type="ChEBI" id="CHEBI:78531"/>
        <dbReference type="ChEBI" id="CHEBI:456215"/>
        <dbReference type="EC" id="6.1.1.20"/>
    </reaction>
</comment>
<evidence type="ECO:0000256" key="1">
    <source>
        <dbReference type="ARBA" id="ARBA00004496"/>
    </source>
</evidence>
<dbReference type="Pfam" id="PF03147">
    <property type="entry name" value="FDX-ACB"/>
    <property type="match status" value="1"/>
</dbReference>
<evidence type="ECO:0000256" key="15">
    <source>
        <dbReference type="HAMAP-Rule" id="MF_00283"/>
    </source>
</evidence>
<organism evidence="20 21">
    <name type="scientific">Neokomagataea tanensis NBRC 106556</name>
    <dbReference type="NCBI Taxonomy" id="1223519"/>
    <lineage>
        <taxon>Bacteria</taxon>
        <taxon>Pseudomonadati</taxon>
        <taxon>Pseudomonadota</taxon>
        <taxon>Alphaproteobacteria</taxon>
        <taxon>Acetobacterales</taxon>
        <taxon>Acetobacteraceae</taxon>
        <taxon>Neokomagataea</taxon>
    </lineage>
</organism>
<protein>
    <recommendedName>
        <fullName evidence="15">Phenylalanine--tRNA ligase beta subunit</fullName>
        <ecNumber evidence="15">6.1.1.20</ecNumber>
    </recommendedName>
    <alternativeName>
        <fullName evidence="15">Phenylalanyl-tRNA synthetase beta subunit</fullName>
        <shortName evidence="15">PheRS</shortName>
    </alternativeName>
</protein>
<keyword evidence="4 15" id="KW-0963">Cytoplasm</keyword>
<evidence type="ECO:0000256" key="16">
    <source>
        <dbReference type="PROSITE-ProRule" id="PRU00209"/>
    </source>
</evidence>
<evidence type="ECO:0000256" key="3">
    <source>
        <dbReference type="ARBA" id="ARBA00011209"/>
    </source>
</evidence>
<dbReference type="SUPFAM" id="SSF50249">
    <property type="entry name" value="Nucleic acid-binding proteins"/>
    <property type="match status" value="1"/>
</dbReference>
<evidence type="ECO:0000256" key="12">
    <source>
        <dbReference type="ARBA" id="ARBA00022917"/>
    </source>
</evidence>
<dbReference type="InterPro" id="IPR009061">
    <property type="entry name" value="DNA-bd_dom_put_sf"/>
</dbReference>
<dbReference type="InterPro" id="IPR005147">
    <property type="entry name" value="tRNA_synthase_B5-dom"/>
</dbReference>
<dbReference type="InterPro" id="IPR005121">
    <property type="entry name" value="Fdx_antiC-bd"/>
</dbReference>
<dbReference type="SMART" id="SM00873">
    <property type="entry name" value="B3_4"/>
    <property type="match status" value="1"/>
</dbReference>
<dbReference type="InterPro" id="IPR033714">
    <property type="entry name" value="tRNA_bind_bactPheRS"/>
</dbReference>
<dbReference type="Gene3D" id="3.30.70.380">
    <property type="entry name" value="Ferrodoxin-fold anticodon-binding domain"/>
    <property type="match status" value="1"/>
</dbReference>
<evidence type="ECO:0000256" key="9">
    <source>
        <dbReference type="ARBA" id="ARBA00022840"/>
    </source>
</evidence>
<comment type="subunit">
    <text evidence="3 15">Tetramer of two alpha and two beta subunits.</text>
</comment>
<dbReference type="CDD" id="cd02796">
    <property type="entry name" value="tRNA_bind_bactPheRS"/>
    <property type="match status" value="1"/>
</dbReference>
<evidence type="ECO:0000256" key="4">
    <source>
        <dbReference type="ARBA" id="ARBA00022490"/>
    </source>
</evidence>
<dbReference type="PROSITE" id="PS51447">
    <property type="entry name" value="FDX_ACB"/>
    <property type="match status" value="1"/>
</dbReference>
<dbReference type="InterPro" id="IPR005146">
    <property type="entry name" value="B3/B4_tRNA-bd"/>
</dbReference>
<dbReference type="Pfam" id="PF03484">
    <property type="entry name" value="B5"/>
    <property type="match status" value="1"/>
</dbReference>
<evidence type="ECO:0000256" key="5">
    <source>
        <dbReference type="ARBA" id="ARBA00022555"/>
    </source>
</evidence>
<dbReference type="PROSITE" id="PS50886">
    <property type="entry name" value="TRBD"/>
    <property type="match status" value="1"/>
</dbReference>
<evidence type="ECO:0000256" key="8">
    <source>
        <dbReference type="ARBA" id="ARBA00022741"/>
    </source>
</evidence>
<evidence type="ECO:0000259" key="17">
    <source>
        <dbReference type="PROSITE" id="PS50886"/>
    </source>
</evidence>
<keyword evidence="13 15" id="KW-0030">Aminoacyl-tRNA synthetase</keyword>
<keyword evidence="11 16" id="KW-0694">RNA-binding</keyword>
<keyword evidence="12 15" id="KW-0648">Protein biosynthesis</keyword>
<dbReference type="SUPFAM" id="SSF56037">
    <property type="entry name" value="PheT/TilS domain"/>
    <property type="match status" value="1"/>
</dbReference>
<reference evidence="20" key="1">
    <citation type="submission" date="2013-04" db="EMBL/GenBank/DDBJ databases">
        <title>The genome sequencing project of 58 acetic acid bacteria.</title>
        <authorList>
            <person name="Okamoto-Kainuma A."/>
            <person name="Ishikawa M."/>
            <person name="Umino S."/>
            <person name="Koizumi Y."/>
            <person name="Shiwa Y."/>
            <person name="Yoshikawa H."/>
            <person name="Matsutani M."/>
            <person name="Matsushita K."/>
        </authorList>
    </citation>
    <scope>NUCLEOTIDE SEQUENCE</scope>
    <source>
        <strain evidence="20">NBRC 106556</strain>
    </source>
</reference>
<keyword evidence="6 15" id="KW-0436">Ligase</keyword>
<dbReference type="RefSeq" id="WP_068169085.1">
    <property type="nucleotide sequence ID" value="NZ_BAQB01000005.1"/>
</dbReference>
<dbReference type="SMART" id="SM00874">
    <property type="entry name" value="B5"/>
    <property type="match status" value="1"/>
</dbReference>
<dbReference type="SUPFAM" id="SSF54991">
    <property type="entry name" value="Anticodon-binding domain of PheRS"/>
    <property type="match status" value="1"/>
</dbReference>
<dbReference type="Gene3D" id="3.30.56.10">
    <property type="match status" value="2"/>
</dbReference>
<dbReference type="PROSITE" id="PS51483">
    <property type="entry name" value="B5"/>
    <property type="match status" value="1"/>
</dbReference>
<dbReference type="InterPro" id="IPR036690">
    <property type="entry name" value="Fdx_antiC-bd_sf"/>
</dbReference>
<feature type="binding site" evidence="15">
    <location>
        <position position="513"/>
    </location>
    <ligand>
        <name>Mg(2+)</name>
        <dbReference type="ChEBI" id="CHEBI:18420"/>
        <note>shared with alpha subunit</note>
    </ligand>
</feature>
<dbReference type="SUPFAM" id="SSF55681">
    <property type="entry name" value="Class II aaRS and biotin synthetases"/>
    <property type="match status" value="1"/>
</dbReference>
<feature type="domain" description="B5" evidence="19">
    <location>
        <begin position="421"/>
        <end position="525"/>
    </location>
</feature>
<dbReference type="EMBL" id="BAQB01000005">
    <property type="protein sequence ID" value="GBR44755.1"/>
    <property type="molecule type" value="Genomic_DNA"/>
</dbReference>
<evidence type="ECO:0000259" key="18">
    <source>
        <dbReference type="PROSITE" id="PS51447"/>
    </source>
</evidence>
<accession>A0ABQ0QH80</accession>
<proteinExistence type="inferred from homology"/>
<dbReference type="EC" id="6.1.1.20" evidence="15"/>
<dbReference type="InterPro" id="IPR041616">
    <property type="entry name" value="PheRS_beta_core"/>
</dbReference>
<comment type="caution">
    <text evidence="20">The sequence shown here is derived from an EMBL/GenBank/DDBJ whole genome shotgun (WGS) entry which is preliminary data.</text>
</comment>
<keyword evidence="9 15" id="KW-0067">ATP-binding</keyword>
<evidence type="ECO:0000256" key="11">
    <source>
        <dbReference type="ARBA" id="ARBA00022884"/>
    </source>
</evidence>
<sequence length="845" mass="90066">MKFSLSWLREHLDFTASVEDVCKRLNEIGLEVEGVDNPAQRLSGFRTAKILEATRHPDADRLQVCRVAAGEGFEEVQVVCGAPNARTGLNVIFAPPGTYVPGLDITIKKGKIRGQASGGMLCSLRELGIGEESDGIAELPETAPLGQAYAAYADLDDPVIEIAITPNRGDALGIRGIARDLAAAGLGTLCQWGDRDWAFEKIRGDNDAVLWRMPRFYGEKVSDDAPLSWKIDHAGCTQVAGRVIRGVKNGPSPEWLRKRLEAVGVKPVSALVDVTNYLAYDIGRPLHVFDLAKLSGDTLSVTHAAHETFTGLDDGEYVLGTEDMVIADDAGVQSLAGLIGGKASGVDENTVDVFVESALFDAVRIALTGRRLAIHTDARQRFERGVDQALVRPGLDAATNLIVQLCGGTPGAVVEAGAEPNWGREATLRFERLAALGGVDIAPDAAVQSLVGLGFEIVQSDDARVTFRVPSWRNDIAMPCENLAFRDGLDDAKKAALTESVQRIEPECDLLEEVLRLYGLDNVQPQALPQVSMVPAPAVNGLQARKALLRRVCAARGLMETVGFSFVAYDDAVLFGDAPEALRLLNPIATDLDQLRATPLINLGRALGRNVARGLAVSGDGALFELGPVFDAAGQKTVLAGIRGGLSARAPGQKAQEPSVWDVKADLVAVLAALGVPDASLSVTADAPSYYHPGRSGQVRQGPKLVLGRFGELHPAVVKALGLSGSVVAFEVLLDQIPQPKVKRKAAPALSVLQPVRRDFAFLAGPDVEAQAVLRAARNAERKLIQDVRLFDVFEGGSLPEGYRSLGVEVILQPQTESLTDTQIEAVSQAVEAAVEKATGATLRR</sequence>
<keyword evidence="5 16" id="KW-0820">tRNA-binding</keyword>
<gene>
    <name evidence="15" type="primary">pheT</name>
    <name evidence="20" type="ORF">AA106556_0530</name>
</gene>
<dbReference type="InterPro" id="IPR045060">
    <property type="entry name" value="Phe-tRNA-ligase_IIc_bsu"/>
</dbReference>
<dbReference type="Proteomes" id="UP001062443">
    <property type="component" value="Unassembled WGS sequence"/>
</dbReference>
<dbReference type="Gene3D" id="3.50.40.10">
    <property type="entry name" value="Phenylalanyl-trna Synthetase, Chain B, domain 3"/>
    <property type="match status" value="1"/>
</dbReference>
<name>A0ABQ0QH80_9PROT</name>
<feature type="binding site" evidence="15">
    <location>
        <position position="475"/>
    </location>
    <ligand>
        <name>Mg(2+)</name>
        <dbReference type="ChEBI" id="CHEBI:18420"/>
        <note>shared with alpha subunit</note>
    </ligand>
</feature>
<evidence type="ECO:0000256" key="2">
    <source>
        <dbReference type="ARBA" id="ARBA00008653"/>
    </source>
</evidence>
<dbReference type="PANTHER" id="PTHR10947">
    <property type="entry name" value="PHENYLALANYL-TRNA SYNTHETASE BETA CHAIN AND LEUCINE-RICH REPEAT-CONTAINING PROTEIN 47"/>
    <property type="match status" value="1"/>
</dbReference>
<comment type="subcellular location">
    <subcellularLocation>
        <location evidence="1 15">Cytoplasm</location>
    </subcellularLocation>
</comment>
<dbReference type="Gene3D" id="3.30.930.10">
    <property type="entry name" value="Bira Bifunctional Protein, Domain 2"/>
    <property type="match status" value="1"/>
</dbReference>
<dbReference type="PANTHER" id="PTHR10947:SF0">
    <property type="entry name" value="PHENYLALANINE--TRNA LIGASE BETA SUBUNIT"/>
    <property type="match status" value="1"/>
</dbReference>
<feature type="binding site" evidence="15">
    <location>
        <position position="512"/>
    </location>
    <ligand>
        <name>Mg(2+)</name>
        <dbReference type="ChEBI" id="CHEBI:18420"/>
        <note>shared with alpha subunit</note>
    </ligand>
</feature>
<feature type="domain" description="FDX-ACB" evidence="18">
    <location>
        <begin position="751"/>
        <end position="844"/>
    </location>
</feature>
<dbReference type="InterPro" id="IPR004532">
    <property type="entry name" value="Phe-tRNA-ligase_IIc_bsu_bact"/>
</dbReference>
<evidence type="ECO:0000313" key="21">
    <source>
        <dbReference type="Proteomes" id="UP001062443"/>
    </source>
</evidence>
<dbReference type="SMART" id="SM00896">
    <property type="entry name" value="FDX-ACB"/>
    <property type="match status" value="1"/>
</dbReference>